<organism evidence="2 3">
    <name type="scientific">Roseivirga seohaensis subsp. aquiponti</name>
    <dbReference type="NCBI Taxonomy" id="1566026"/>
    <lineage>
        <taxon>Bacteria</taxon>
        <taxon>Pseudomonadati</taxon>
        <taxon>Bacteroidota</taxon>
        <taxon>Cytophagia</taxon>
        <taxon>Cytophagales</taxon>
        <taxon>Roseivirgaceae</taxon>
        <taxon>Roseivirga</taxon>
    </lineage>
</organism>
<protein>
    <recommendedName>
        <fullName evidence="4">Lipocalin-like domain-containing protein</fullName>
    </recommendedName>
</protein>
<name>A0A0L8AKR3_9BACT</name>
<feature type="chain" id="PRO_5005580379" description="Lipocalin-like domain-containing protein" evidence="1">
    <location>
        <begin position="26"/>
        <end position="162"/>
    </location>
</feature>
<dbReference type="Proteomes" id="UP000036908">
    <property type="component" value="Unassembled WGS sequence"/>
</dbReference>
<dbReference type="OrthoDB" id="838038at2"/>
<evidence type="ECO:0000256" key="1">
    <source>
        <dbReference type="SAM" id="SignalP"/>
    </source>
</evidence>
<proteinExistence type="predicted"/>
<evidence type="ECO:0000313" key="3">
    <source>
        <dbReference type="Proteomes" id="UP000036908"/>
    </source>
</evidence>
<evidence type="ECO:0000313" key="2">
    <source>
        <dbReference type="EMBL" id="KOF02755.1"/>
    </source>
</evidence>
<accession>A0A0L8AKR3</accession>
<keyword evidence="3" id="KW-1185">Reference proteome</keyword>
<sequence>MFRIKHLSFLLIALFALTLSSCGGGGGGGGDDTPTLTAEEQRLLDLVGTTGVTYEATSITFNGVAATGFDDFTLTLRGTASSKTYSTTDGDPVFKATGSWAFNGTNINQIFIDGNSSNTFVVSAFNASAGTFTLTVDFVASGGVAAGMNGTNGTYVFNLVKQ</sequence>
<feature type="signal peptide" evidence="1">
    <location>
        <begin position="1"/>
        <end position="25"/>
    </location>
</feature>
<dbReference type="EMBL" id="JSVA01000010">
    <property type="protein sequence ID" value="KOF02755.1"/>
    <property type="molecule type" value="Genomic_DNA"/>
</dbReference>
<dbReference type="PROSITE" id="PS51257">
    <property type="entry name" value="PROKAR_LIPOPROTEIN"/>
    <property type="match status" value="1"/>
</dbReference>
<reference evidence="3" key="1">
    <citation type="submission" date="2014-11" db="EMBL/GenBank/DDBJ databases">
        <title>Genome sequencing of Roseivirga sp. D-25.</title>
        <authorList>
            <person name="Selvaratnam C."/>
            <person name="Thevarajoo S."/>
            <person name="Goh K.M."/>
            <person name="Eee R."/>
            <person name="Chan K.-G."/>
            <person name="Chong C.S."/>
        </authorList>
    </citation>
    <scope>NUCLEOTIDE SEQUENCE [LARGE SCALE GENOMIC DNA]</scope>
    <source>
        <strain evidence="3">D-25</strain>
    </source>
</reference>
<evidence type="ECO:0008006" key="4">
    <source>
        <dbReference type="Google" id="ProtNLM"/>
    </source>
</evidence>
<dbReference type="PATRIC" id="fig|1566026.4.peg.411"/>
<dbReference type="AlphaFoldDB" id="A0A0L8AKR3"/>
<keyword evidence="1" id="KW-0732">Signal</keyword>
<gene>
    <name evidence="2" type="ORF">OB69_10630</name>
</gene>
<dbReference type="RefSeq" id="WP_053223701.1">
    <property type="nucleotide sequence ID" value="NZ_JSVA01000010.1"/>
</dbReference>
<comment type="caution">
    <text evidence="2">The sequence shown here is derived from an EMBL/GenBank/DDBJ whole genome shotgun (WGS) entry which is preliminary data.</text>
</comment>